<dbReference type="PANTHER" id="PTHR33595:SF3">
    <property type="entry name" value="PAS DOMAIN-CONTAINING PROTEIN"/>
    <property type="match status" value="1"/>
</dbReference>
<accession>A0A5C7H6D7</accession>
<evidence type="ECO:0000313" key="3">
    <source>
        <dbReference type="EMBL" id="TXG52544.1"/>
    </source>
</evidence>
<keyword evidence="4" id="KW-1185">Reference proteome</keyword>
<dbReference type="Pfam" id="PF25821">
    <property type="entry name" value="DUF7950"/>
    <property type="match status" value="1"/>
</dbReference>
<gene>
    <name evidence="3" type="ORF">EZV62_021713</name>
</gene>
<evidence type="ECO:0000256" key="1">
    <source>
        <dbReference type="SAM" id="MobiDB-lite"/>
    </source>
</evidence>
<evidence type="ECO:0000259" key="2">
    <source>
        <dbReference type="Pfam" id="PF25821"/>
    </source>
</evidence>
<dbReference type="EMBL" id="VAHF01000010">
    <property type="protein sequence ID" value="TXG52544.1"/>
    <property type="molecule type" value="Genomic_DNA"/>
</dbReference>
<protein>
    <recommendedName>
        <fullName evidence="2">DUF7950 domain-containing protein</fullName>
    </recommendedName>
</protein>
<name>A0A5C7H6D7_9ROSI</name>
<dbReference type="AlphaFoldDB" id="A0A5C7H6D7"/>
<comment type="caution">
    <text evidence="3">The sequence shown here is derived from an EMBL/GenBank/DDBJ whole genome shotgun (WGS) entry which is preliminary data.</text>
</comment>
<dbReference type="OrthoDB" id="1922150at2759"/>
<evidence type="ECO:0000313" key="4">
    <source>
        <dbReference type="Proteomes" id="UP000323000"/>
    </source>
</evidence>
<feature type="region of interest" description="Disordered" evidence="1">
    <location>
        <begin position="67"/>
        <end position="89"/>
    </location>
</feature>
<dbReference type="PANTHER" id="PTHR33595">
    <property type="entry name" value="VON WILLEBRAND FACTOR A DOMAIN PROTEIN"/>
    <property type="match status" value="1"/>
</dbReference>
<sequence>MIKTLSPYNSTTTANTTAKTAEIMSRYRPIAPKPESYLDSSMSESPNKIRQSCYLRDFWPQLQVRPTRTRKRGRTAMSPPTFNNLKRPRSLTLGLSSPTHLTSPAKNLSFQGFAHVPQLTLPNLPGLGQLSPNNNFENQTTTSSNLVTLPLLPCTPQTPELRNCMEPLGGVNTIDLNKVAVIPEEKDLLLQLQAPSSTTPSVISPQPIRPVGSSITVGCISEDTSLNPAVQVPKKPEEVEEEVESETLPAIISDSNNKVRMANSAYKEMVGQPECSWLDCMVTNNDGKLGGHSCKRICGEVMLRFCDSNKVPAISSSSNGFSCWVRIEWGSVGNKNSINAFCDVIRLSCESKDYLFSWRFHTQPTTGDTSQSSCDA</sequence>
<proteinExistence type="predicted"/>
<feature type="domain" description="DUF7950" evidence="2">
    <location>
        <begin position="212"/>
        <end position="362"/>
    </location>
</feature>
<reference evidence="4" key="1">
    <citation type="journal article" date="2019" name="Gigascience">
        <title>De novo genome assembly of the endangered Acer yangbiense, a plant species with extremely small populations endemic to Yunnan Province, China.</title>
        <authorList>
            <person name="Yang J."/>
            <person name="Wariss H.M."/>
            <person name="Tao L."/>
            <person name="Zhang R."/>
            <person name="Yun Q."/>
            <person name="Hollingsworth P."/>
            <person name="Dao Z."/>
            <person name="Luo G."/>
            <person name="Guo H."/>
            <person name="Ma Y."/>
            <person name="Sun W."/>
        </authorList>
    </citation>
    <scope>NUCLEOTIDE SEQUENCE [LARGE SCALE GENOMIC DNA]</scope>
    <source>
        <strain evidence="4">cv. Malutang</strain>
    </source>
</reference>
<organism evidence="3 4">
    <name type="scientific">Acer yangbiense</name>
    <dbReference type="NCBI Taxonomy" id="1000413"/>
    <lineage>
        <taxon>Eukaryota</taxon>
        <taxon>Viridiplantae</taxon>
        <taxon>Streptophyta</taxon>
        <taxon>Embryophyta</taxon>
        <taxon>Tracheophyta</taxon>
        <taxon>Spermatophyta</taxon>
        <taxon>Magnoliopsida</taxon>
        <taxon>eudicotyledons</taxon>
        <taxon>Gunneridae</taxon>
        <taxon>Pentapetalae</taxon>
        <taxon>rosids</taxon>
        <taxon>malvids</taxon>
        <taxon>Sapindales</taxon>
        <taxon>Sapindaceae</taxon>
        <taxon>Hippocastanoideae</taxon>
        <taxon>Acereae</taxon>
        <taxon>Acer</taxon>
    </lineage>
</organism>
<dbReference type="Proteomes" id="UP000323000">
    <property type="component" value="Chromosome 10"/>
</dbReference>
<dbReference type="InterPro" id="IPR057710">
    <property type="entry name" value="DUF7950"/>
</dbReference>